<dbReference type="InterPro" id="IPR016181">
    <property type="entry name" value="Acyl_CoA_acyltransferase"/>
</dbReference>
<dbReference type="PROSITE" id="PS00949">
    <property type="entry name" value="AUTOINDUCER_SYNTH_1"/>
    <property type="match status" value="1"/>
</dbReference>
<dbReference type="AlphaFoldDB" id="A0A1X6Y9T8"/>
<keyword evidence="5 7" id="KW-0071">Autoinducer synthesis</keyword>
<name>A0A1X6Y9T8_9RHOB</name>
<keyword evidence="2 7" id="KW-0673">Quorum sensing</keyword>
<reference evidence="8 9" key="1">
    <citation type="submission" date="2017-03" db="EMBL/GenBank/DDBJ databases">
        <authorList>
            <person name="Afonso C.L."/>
            <person name="Miller P.J."/>
            <person name="Scott M.A."/>
            <person name="Spackman E."/>
            <person name="Goraichik I."/>
            <person name="Dimitrov K.M."/>
            <person name="Suarez D.L."/>
            <person name="Swayne D.E."/>
        </authorList>
    </citation>
    <scope>NUCLEOTIDE SEQUENCE [LARGE SCALE GENOMIC DNA]</scope>
    <source>
        <strain evidence="8 9">CECT 8110</strain>
    </source>
</reference>
<dbReference type="SUPFAM" id="SSF55729">
    <property type="entry name" value="Acyl-CoA N-acyltransferases (Nat)"/>
    <property type="match status" value="1"/>
</dbReference>
<evidence type="ECO:0000313" key="9">
    <source>
        <dbReference type="Proteomes" id="UP000193207"/>
    </source>
</evidence>
<dbReference type="GO" id="GO:0007165">
    <property type="term" value="P:signal transduction"/>
    <property type="evidence" value="ECO:0007669"/>
    <property type="project" value="TreeGrafter"/>
</dbReference>
<dbReference type="RefSeq" id="WP_085816026.1">
    <property type="nucleotide sequence ID" value="NZ_FWFU01000001.1"/>
</dbReference>
<dbReference type="PROSITE" id="PS51187">
    <property type="entry name" value="AUTOINDUCER_SYNTH_2"/>
    <property type="match status" value="1"/>
</dbReference>
<evidence type="ECO:0000256" key="7">
    <source>
        <dbReference type="PROSITE-ProRule" id="PRU00533"/>
    </source>
</evidence>
<accession>A0A1X6Y9T8</accession>
<keyword evidence="9" id="KW-1185">Reference proteome</keyword>
<proteinExistence type="inferred from homology"/>
<dbReference type="PANTHER" id="PTHR39322:SF1">
    <property type="entry name" value="ISOVALERYL-HOMOSERINE LACTONE SYNTHASE"/>
    <property type="match status" value="1"/>
</dbReference>
<dbReference type="OrthoDB" id="6169313at2"/>
<evidence type="ECO:0000256" key="6">
    <source>
        <dbReference type="ARBA" id="ARBA00048576"/>
    </source>
</evidence>
<evidence type="ECO:0000256" key="3">
    <source>
        <dbReference type="ARBA" id="ARBA00022679"/>
    </source>
</evidence>
<dbReference type="Proteomes" id="UP000193207">
    <property type="component" value="Unassembled WGS sequence"/>
</dbReference>
<protein>
    <recommendedName>
        <fullName evidence="1">acyl-homoserine-lactone synthase</fullName>
        <ecNumber evidence="1">2.3.1.184</ecNumber>
    </recommendedName>
</protein>
<dbReference type="EC" id="2.3.1.184" evidence="1"/>
<comment type="similarity">
    <text evidence="7">Belongs to the autoinducer synthase family.</text>
</comment>
<dbReference type="Gene3D" id="3.40.630.30">
    <property type="match status" value="1"/>
</dbReference>
<dbReference type="EMBL" id="FWFU01000001">
    <property type="protein sequence ID" value="SLN14411.1"/>
    <property type="molecule type" value="Genomic_DNA"/>
</dbReference>
<evidence type="ECO:0000256" key="2">
    <source>
        <dbReference type="ARBA" id="ARBA00022654"/>
    </source>
</evidence>
<evidence type="ECO:0000256" key="4">
    <source>
        <dbReference type="ARBA" id="ARBA00022691"/>
    </source>
</evidence>
<organism evidence="8 9">
    <name type="scientific">Roseovarius halotolerans</name>
    <dbReference type="NCBI Taxonomy" id="505353"/>
    <lineage>
        <taxon>Bacteria</taxon>
        <taxon>Pseudomonadati</taxon>
        <taxon>Pseudomonadota</taxon>
        <taxon>Alphaproteobacteria</taxon>
        <taxon>Rhodobacterales</taxon>
        <taxon>Roseobacteraceae</taxon>
        <taxon>Roseovarius</taxon>
    </lineage>
</organism>
<evidence type="ECO:0000256" key="1">
    <source>
        <dbReference type="ARBA" id="ARBA00012340"/>
    </source>
</evidence>
<keyword evidence="4" id="KW-0949">S-adenosyl-L-methionine</keyword>
<dbReference type="InterPro" id="IPR018311">
    <property type="entry name" value="Autoind_synth_CS"/>
</dbReference>
<sequence length="247" mass="28476">MKNFRVPSDTTSAATVFPELPSDGKALRDAVSSREKKRSLIRANRQVERAEHVRATSLSFQNMHQYGELLVNYLKARKRVFIDQLDWQIYEADGMEFDQYDTPQCRWIIVHEFGEILAGIRLSPTTARCGTYSYMLRDAQRGILENMPRDVLFMDAPVDPRVWEAARVFITEHVPAQRRMEIQQVLVNQLITTARELGASHVIGIVPAIWSRWLRRLDLRAVPIGPRFRTDGTYSQAILFNVVQAMN</sequence>
<comment type="catalytic activity">
    <reaction evidence="6">
        <text>a fatty acyl-[ACP] + S-adenosyl-L-methionine = an N-acyl-L-homoserine lactone + S-methyl-5'-thioadenosine + holo-[ACP] + H(+)</text>
        <dbReference type="Rhea" id="RHEA:10096"/>
        <dbReference type="Rhea" id="RHEA-COMP:9685"/>
        <dbReference type="Rhea" id="RHEA-COMP:14125"/>
        <dbReference type="ChEBI" id="CHEBI:15378"/>
        <dbReference type="ChEBI" id="CHEBI:17509"/>
        <dbReference type="ChEBI" id="CHEBI:55474"/>
        <dbReference type="ChEBI" id="CHEBI:59789"/>
        <dbReference type="ChEBI" id="CHEBI:64479"/>
        <dbReference type="ChEBI" id="CHEBI:138651"/>
        <dbReference type="EC" id="2.3.1.184"/>
    </reaction>
</comment>
<dbReference type="GO" id="GO:0061579">
    <property type="term" value="F:N-acyl homoserine lactone synthase activity"/>
    <property type="evidence" value="ECO:0007669"/>
    <property type="project" value="UniProtKB-EC"/>
</dbReference>
<dbReference type="InterPro" id="IPR001690">
    <property type="entry name" value="Autoind_synthase"/>
</dbReference>
<evidence type="ECO:0000256" key="5">
    <source>
        <dbReference type="ARBA" id="ARBA00022929"/>
    </source>
</evidence>
<keyword evidence="8" id="KW-0012">Acyltransferase</keyword>
<evidence type="ECO:0000313" key="8">
    <source>
        <dbReference type="EMBL" id="SLN14411.1"/>
    </source>
</evidence>
<gene>
    <name evidence="8" type="primary">bjaI</name>
    <name evidence="8" type="ORF">ROH8110_00314</name>
</gene>
<dbReference type="GO" id="GO:0009372">
    <property type="term" value="P:quorum sensing"/>
    <property type="evidence" value="ECO:0007669"/>
    <property type="project" value="UniProtKB-UniRule"/>
</dbReference>
<dbReference type="PANTHER" id="PTHR39322">
    <property type="entry name" value="ACYL-HOMOSERINE-LACTONE SYNTHASE"/>
    <property type="match status" value="1"/>
</dbReference>
<dbReference type="Pfam" id="PF00765">
    <property type="entry name" value="Autoind_synth"/>
    <property type="match status" value="1"/>
</dbReference>
<keyword evidence="3 8" id="KW-0808">Transferase</keyword>